<comment type="cofactor">
    <cofactor evidence="12">
        <name>heme c</name>
        <dbReference type="ChEBI" id="CHEBI:61717"/>
    </cofactor>
    <text evidence="12">Binds 3 heme c groups covalently per subunit.</text>
</comment>
<reference evidence="17 19" key="1">
    <citation type="submission" date="2012-11" db="EMBL/GenBank/DDBJ databases">
        <title>Whole genome sequence of Acetobacter cibinongensis 4H-1.</title>
        <authorList>
            <person name="Azuma Y."/>
            <person name="Higashiura N."/>
            <person name="Hirakawa H."/>
            <person name="Matsushita K."/>
        </authorList>
    </citation>
    <scope>NUCLEOTIDE SEQUENCE [LARGE SCALE GENOMIC DNA]</scope>
    <source>
        <strain evidence="17 19">4H-1</strain>
    </source>
</reference>
<dbReference type="GO" id="GO:0009055">
    <property type="term" value="F:electron transfer activity"/>
    <property type="evidence" value="ECO:0007669"/>
    <property type="project" value="InterPro"/>
</dbReference>
<evidence type="ECO:0000256" key="9">
    <source>
        <dbReference type="ARBA" id="ARBA00022982"/>
    </source>
</evidence>
<dbReference type="GO" id="GO:0005506">
    <property type="term" value="F:iron ion binding"/>
    <property type="evidence" value="ECO:0007669"/>
    <property type="project" value="InterPro"/>
</dbReference>
<evidence type="ECO:0000256" key="3">
    <source>
        <dbReference type="ARBA" id="ARBA00022475"/>
    </source>
</evidence>
<feature type="domain" description="Cytochrome c" evidence="16">
    <location>
        <begin position="30"/>
        <end position="134"/>
    </location>
</feature>
<feature type="chain" id="PRO_5030005833" evidence="15">
    <location>
        <begin position="25"/>
        <end position="475"/>
    </location>
</feature>
<evidence type="ECO:0000313" key="19">
    <source>
        <dbReference type="Proteomes" id="UP000032671"/>
    </source>
</evidence>
<keyword evidence="2" id="KW-0813">Transport</keyword>
<feature type="domain" description="Cytochrome c" evidence="16">
    <location>
        <begin position="177"/>
        <end position="286"/>
    </location>
</feature>
<dbReference type="PIRSF" id="PIRSF000018">
    <property type="entry name" value="Mb_ADH_cyt_c"/>
    <property type="match status" value="1"/>
</dbReference>
<gene>
    <name evidence="17" type="ORF">Abci_040_003</name>
    <name evidence="18" type="ORF">ACI01nite_27280</name>
</gene>
<feature type="binding site" description="covalent" evidence="12">
    <location>
        <position position="192"/>
    </location>
    <ligand>
        <name>heme c</name>
        <dbReference type="ChEBI" id="CHEBI:61717"/>
        <label>2</label>
    </ligand>
</feature>
<dbReference type="AlphaFoldDB" id="A0A0D6N7M9"/>
<dbReference type="GO" id="GO:0020037">
    <property type="term" value="F:heme binding"/>
    <property type="evidence" value="ECO:0007669"/>
    <property type="project" value="InterPro"/>
</dbReference>
<evidence type="ECO:0000256" key="13">
    <source>
        <dbReference type="PIRSR" id="PIRSR000018-51"/>
    </source>
</evidence>
<comment type="subcellular location">
    <subcellularLocation>
        <location evidence="1">Cell membrane</location>
    </subcellularLocation>
</comment>
<evidence type="ECO:0000256" key="14">
    <source>
        <dbReference type="SAM" id="Phobius"/>
    </source>
</evidence>
<dbReference type="InterPro" id="IPR008168">
    <property type="entry name" value="Cyt_C_IC"/>
</dbReference>
<feature type="binding site" description="covalent" evidence="12">
    <location>
        <position position="338"/>
    </location>
    <ligand>
        <name>heme c</name>
        <dbReference type="ChEBI" id="CHEBI:61717"/>
        <label>3</label>
    </ligand>
</feature>
<keyword evidence="10 13" id="KW-0408">Iron</keyword>
<dbReference type="PROSITE" id="PS51007">
    <property type="entry name" value="CYTC"/>
    <property type="match status" value="3"/>
</dbReference>
<keyword evidence="7 15" id="KW-0732">Signal</keyword>
<dbReference type="PANTHER" id="PTHR35008">
    <property type="entry name" value="BLL4482 PROTEIN-RELATED"/>
    <property type="match status" value="1"/>
</dbReference>
<keyword evidence="14" id="KW-1133">Transmembrane helix</keyword>
<name>A0A0D6N7M9_9PROT</name>
<dbReference type="InterPro" id="IPR036909">
    <property type="entry name" value="Cyt_c-like_dom_sf"/>
</dbReference>
<keyword evidence="8" id="KW-0677">Repeat</keyword>
<keyword evidence="3" id="KW-1003">Cell membrane</keyword>
<dbReference type="Proteomes" id="UP000032671">
    <property type="component" value="Unassembled WGS sequence"/>
</dbReference>
<feature type="signal peptide" evidence="15">
    <location>
        <begin position="1"/>
        <end position="24"/>
    </location>
</feature>
<dbReference type="SUPFAM" id="SSF46626">
    <property type="entry name" value="Cytochrome c"/>
    <property type="match status" value="3"/>
</dbReference>
<sequence>MAPSRLTLFCSLVTSVLSVSFAHAQENIQTTLQRGSYLAAASDCTACHAAPDRKNQFSGGTSIQTPIGAIIAPNITPSQKSGIGLYSEQDFSRALRNGIRRDGAPLYPAMPYPAFRNLNDDDVHALYVYFMKGVEPVDNIVAPTKLPFPFNIRTLMNGWNFLYLGSGAPVADPSKSADYNRGRYLVEGPAHCGTCHTPRDRFMGEQLSASLSGTYLGSWHVPNITPDPVSGIGNWNVGEIVSYLKTGQATGKASAAGGMAEVVQHNTSKLLDSDLHAIAVYLKAIPVVHNPADVTQRSGFTARNLPDVVDLEAPVERTADNLRNSTTLDGAILYNGACATCHGQTGQGTSDGTFPSLDHNSTTGSRYPNNLIMVISDGIHRNAGGKDALMPAFTPNLSNEQIAAVANYVFKTFGNPATATVTEAQVEKLRHDQLQMPLSVSFIRALLVISMITVALFFAGIIILILRRRAPRITS</sequence>
<evidence type="ECO:0000256" key="1">
    <source>
        <dbReference type="ARBA" id="ARBA00004236"/>
    </source>
</evidence>
<dbReference type="EMBL" id="BJVU01000026">
    <property type="protein sequence ID" value="GEL60126.1"/>
    <property type="molecule type" value="Genomic_DNA"/>
</dbReference>
<accession>A0A0D6N7M9</accession>
<dbReference type="RefSeq" id="WP_048839606.1">
    <property type="nucleotide sequence ID" value="NZ_BAMV01000039.1"/>
</dbReference>
<accession>A0A6N3SVR2</accession>
<organism evidence="17 19">
    <name type="scientific">Acetobacter cibinongensis</name>
    <dbReference type="NCBI Taxonomy" id="146475"/>
    <lineage>
        <taxon>Bacteria</taxon>
        <taxon>Pseudomonadati</taxon>
        <taxon>Pseudomonadota</taxon>
        <taxon>Alphaproteobacteria</taxon>
        <taxon>Acetobacterales</taxon>
        <taxon>Acetobacteraceae</taxon>
        <taxon>Acetobacter</taxon>
    </lineage>
</organism>
<keyword evidence="6 13" id="KW-0479">Metal-binding</keyword>
<dbReference type="GO" id="GO:0005886">
    <property type="term" value="C:plasma membrane"/>
    <property type="evidence" value="ECO:0007669"/>
    <property type="project" value="UniProtKB-SubCell"/>
</dbReference>
<dbReference type="InterPro" id="IPR014353">
    <property type="entry name" value="Membr-bd_ADH_cyt_c"/>
</dbReference>
<evidence type="ECO:0000313" key="18">
    <source>
        <dbReference type="EMBL" id="GEL60126.1"/>
    </source>
</evidence>
<comment type="caution">
    <text evidence="17">The sequence shown here is derived from an EMBL/GenBank/DDBJ whole genome shotgun (WGS) entry which is preliminary data.</text>
</comment>
<evidence type="ECO:0000256" key="10">
    <source>
        <dbReference type="ARBA" id="ARBA00023004"/>
    </source>
</evidence>
<feature type="binding site" description="axial binding residue" evidence="13">
    <location>
        <position position="48"/>
    </location>
    <ligand>
        <name>heme c</name>
        <dbReference type="ChEBI" id="CHEBI:61717"/>
        <label>1</label>
    </ligand>
    <ligandPart>
        <name>Fe</name>
        <dbReference type="ChEBI" id="CHEBI:18248"/>
    </ligandPart>
</feature>
<feature type="binding site" description="covalent" evidence="12">
    <location>
        <position position="195"/>
    </location>
    <ligand>
        <name>heme c</name>
        <dbReference type="ChEBI" id="CHEBI:61717"/>
        <label>2</label>
    </ligand>
</feature>
<dbReference type="Gene3D" id="1.10.760.10">
    <property type="entry name" value="Cytochrome c-like domain"/>
    <property type="match status" value="2"/>
</dbReference>
<dbReference type="STRING" id="1231339.Abci_040_003"/>
<keyword evidence="9" id="KW-0249">Electron transport</keyword>
<feature type="binding site" description="covalent" evidence="12">
    <location>
        <position position="44"/>
    </location>
    <ligand>
        <name>heme c</name>
        <dbReference type="ChEBI" id="CHEBI:61717"/>
        <label>1</label>
    </ligand>
</feature>
<feature type="domain" description="Cytochrome c" evidence="16">
    <location>
        <begin position="325"/>
        <end position="413"/>
    </location>
</feature>
<evidence type="ECO:0000256" key="2">
    <source>
        <dbReference type="ARBA" id="ARBA00022448"/>
    </source>
</evidence>
<reference evidence="18 20" key="2">
    <citation type="submission" date="2019-07" db="EMBL/GenBank/DDBJ databases">
        <title>Whole genome shotgun sequence of Acetobacter cibinongensis NBRC 16605.</title>
        <authorList>
            <person name="Hosoyama A."/>
            <person name="Uohara A."/>
            <person name="Ohji S."/>
            <person name="Ichikawa N."/>
        </authorList>
    </citation>
    <scope>NUCLEOTIDE SEQUENCE [LARGE SCALE GENOMIC DNA]</scope>
    <source>
        <strain evidence="18 20">NBRC 16605</strain>
    </source>
</reference>
<keyword evidence="11 14" id="KW-0472">Membrane</keyword>
<proteinExistence type="predicted"/>
<dbReference type="Proteomes" id="UP000321891">
    <property type="component" value="Unassembled WGS sequence"/>
</dbReference>
<evidence type="ECO:0000256" key="7">
    <source>
        <dbReference type="ARBA" id="ARBA00022729"/>
    </source>
</evidence>
<dbReference type="PANTHER" id="PTHR35008:SF8">
    <property type="entry name" value="ALCOHOL DEHYDROGENASE CYTOCHROME C SUBUNIT"/>
    <property type="match status" value="1"/>
</dbReference>
<evidence type="ECO:0000259" key="16">
    <source>
        <dbReference type="PROSITE" id="PS51007"/>
    </source>
</evidence>
<evidence type="ECO:0000256" key="15">
    <source>
        <dbReference type="SAM" id="SignalP"/>
    </source>
</evidence>
<feature type="binding site" description="axial binding residue" evidence="13">
    <location>
        <position position="342"/>
    </location>
    <ligand>
        <name>heme c</name>
        <dbReference type="ChEBI" id="CHEBI:61717"/>
        <label>3</label>
    </ligand>
    <ligandPart>
        <name>Fe</name>
        <dbReference type="ChEBI" id="CHEBI:18248"/>
    </ligandPart>
</feature>
<keyword evidence="5" id="KW-0679">Respiratory chain</keyword>
<dbReference type="EMBL" id="BAMV01000039">
    <property type="protein sequence ID" value="GAN61568.1"/>
    <property type="molecule type" value="Genomic_DNA"/>
</dbReference>
<feature type="binding site" description="covalent" evidence="12">
    <location>
        <position position="47"/>
    </location>
    <ligand>
        <name>heme c</name>
        <dbReference type="ChEBI" id="CHEBI:61717"/>
        <label>1</label>
    </ligand>
</feature>
<evidence type="ECO:0000256" key="4">
    <source>
        <dbReference type="ARBA" id="ARBA00022617"/>
    </source>
</evidence>
<evidence type="ECO:0000256" key="5">
    <source>
        <dbReference type="ARBA" id="ARBA00022660"/>
    </source>
</evidence>
<dbReference type="InterPro" id="IPR009056">
    <property type="entry name" value="Cyt_c-like_dom"/>
</dbReference>
<keyword evidence="4 12" id="KW-0349">Heme</keyword>
<keyword evidence="20" id="KW-1185">Reference proteome</keyword>
<feature type="transmembrane region" description="Helical" evidence="14">
    <location>
        <begin position="442"/>
        <end position="466"/>
    </location>
</feature>
<dbReference type="Pfam" id="PF13442">
    <property type="entry name" value="Cytochrome_CBB3"/>
    <property type="match status" value="1"/>
</dbReference>
<dbReference type="PRINTS" id="PR00605">
    <property type="entry name" value="CYTCHROMECIC"/>
</dbReference>
<feature type="binding site" description="axial binding residue" evidence="13">
    <location>
        <position position="196"/>
    </location>
    <ligand>
        <name>heme c</name>
        <dbReference type="ChEBI" id="CHEBI:61717"/>
        <label>2</label>
    </ligand>
    <ligandPart>
        <name>Fe</name>
        <dbReference type="ChEBI" id="CHEBI:18248"/>
    </ligandPart>
</feature>
<evidence type="ECO:0000256" key="8">
    <source>
        <dbReference type="ARBA" id="ARBA00022737"/>
    </source>
</evidence>
<evidence type="ECO:0000256" key="12">
    <source>
        <dbReference type="PIRSR" id="PIRSR000018-50"/>
    </source>
</evidence>
<keyword evidence="14" id="KW-0812">Transmembrane</keyword>
<evidence type="ECO:0000256" key="6">
    <source>
        <dbReference type="ARBA" id="ARBA00022723"/>
    </source>
</evidence>
<evidence type="ECO:0000256" key="11">
    <source>
        <dbReference type="ARBA" id="ARBA00023136"/>
    </source>
</evidence>
<feature type="binding site" description="covalent" evidence="12">
    <location>
        <position position="341"/>
    </location>
    <ligand>
        <name>heme c</name>
        <dbReference type="ChEBI" id="CHEBI:61717"/>
        <label>3</label>
    </ligand>
</feature>
<evidence type="ECO:0000313" key="20">
    <source>
        <dbReference type="Proteomes" id="UP000321891"/>
    </source>
</evidence>
<dbReference type="GO" id="GO:0016614">
    <property type="term" value="F:oxidoreductase activity, acting on CH-OH group of donors"/>
    <property type="evidence" value="ECO:0007669"/>
    <property type="project" value="InterPro"/>
</dbReference>
<dbReference type="InterPro" id="IPR051459">
    <property type="entry name" value="Cytochrome_c-type_DH"/>
</dbReference>
<evidence type="ECO:0000313" key="17">
    <source>
        <dbReference type="EMBL" id="GAN61568.1"/>
    </source>
</evidence>
<protein>
    <submittedName>
        <fullName evidence="17 18">Cytochrome c</fullName>
    </submittedName>
</protein>